<dbReference type="Proteomes" id="UP001140087">
    <property type="component" value="Unassembled WGS sequence"/>
</dbReference>
<comment type="caution">
    <text evidence="1">The sequence shown here is derived from an EMBL/GenBank/DDBJ whole genome shotgun (WGS) entry which is preliminary data.</text>
</comment>
<keyword evidence="2" id="KW-1185">Reference proteome</keyword>
<protein>
    <submittedName>
        <fullName evidence="1">Uncharacterized protein</fullName>
    </submittedName>
</protein>
<sequence>MDPQARRSDGSVYREWACEACDLAVKAGPMLVAGAVRSLTSIIHVQALSHVGTRALAGYSLALVVVNLTGYPFMYGLGGALESLCSQAYTGARGRRHIGVYVQHAIWLFLAADIAVALLWLCPGVVFRLLATTDPDVLAYARTLLAFECVFFPAIVVQTCLKRFLLAQGLMHPTLLFEAAGLAAMFASLRLLVWNPATAVGFVGVPISAVISYTTVLLANALYIACSPCRSEWGKFAAAGFAQNARQIIRLGVPCGISGIASYGFADLATIAVTVLGAEALAVQAVLNSSKSAFSRIGSYLGMAVSNRVGNLLGARDSAGAALAANVSTTTTAVAAGLLSVLMVVFQGAFAAFIAKDRQLQSELRPLLPLLAVVVVFDMLSNVLTGVLRGQGRQGVAALVRVVSLYTLAVPLAYVLCFPLHLGLRGLWIGLAVGFVVIAVAEAWLVCSSDWRAETKRAIERVGGCDAPPAGPDSPIQESSALLHPHNHC</sequence>
<dbReference type="EMBL" id="JANBUN010000814">
    <property type="protein sequence ID" value="KAJ2801206.1"/>
    <property type="molecule type" value="Genomic_DNA"/>
</dbReference>
<accession>A0ACC1L5J7</accession>
<name>A0ACC1L5J7_9FUNG</name>
<organism evidence="1 2">
    <name type="scientific">Coemansia helicoidea</name>
    <dbReference type="NCBI Taxonomy" id="1286919"/>
    <lineage>
        <taxon>Eukaryota</taxon>
        <taxon>Fungi</taxon>
        <taxon>Fungi incertae sedis</taxon>
        <taxon>Zoopagomycota</taxon>
        <taxon>Kickxellomycotina</taxon>
        <taxon>Kickxellomycetes</taxon>
        <taxon>Kickxellales</taxon>
        <taxon>Kickxellaceae</taxon>
        <taxon>Coemansia</taxon>
    </lineage>
</organism>
<evidence type="ECO:0000313" key="2">
    <source>
        <dbReference type="Proteomes" id="UP001140087"/>
    </source>
</evidence>
<gene>
    <name evidence="1" type="ORF">H4R21_002875</name>
</gene>
<reference evidence="1" key="1">
    <citation type="submission" date="2022-07" db="EMBL/GenBank/DDBJ databases">
        <title>Phylogenomic reconstructions and comparative analyses of Kickxellomycotina fungi.</title>
        <authorList>
            <person name="Reynolds N.K."/>
            <person name="Stajich J.E."/>
            <person name="Barry K."/>
            <person name="Grigoriev I.V."/>
            <person name="Crous P."/>
            <person name="Smith M.E."/>
        </authorList>
    </citation>
    <scope>NUCLEOTIDE SEQUENCE</scope>
    <source>
        <strain evidence="1">BCRC 34780</strain>
    </source>
</reference>
<proteinExistence type="predicted"/>
<evidence type="ECO:0000313" key="1">
    <source>
        <dbReference type="EMBL" id="KAJ2801206.1"/>
    </source>
</evidence>